<accession>A0A9D2CZU2</accession>
<dbReference type="InterPro" id="IPR041614">
    <property type="entry name" value="DprA_WH"/>
</dbReference>
<dbReference type="Pfam" id="PF17782">
    <property type="entry name" value="WHD_DprA"/>
    <property type="match status" value="1"/>
</dbReference>
<dbReference type="SUPFAM" id="SSF102405">
    <property type="entry name" value="MCP/YpsA-like"/>
    <property type="match status" value="1"/>
</dbReference>
<evidence type="ECO:0000313" key="5">
    <source>
        <dbReference type="Proteomes" id="UP000824132"/>
    </source>
</evidence>
<evidence type="ECO:0000256" key="1">
    <source>
        <dbReference type="ARBA" id="ARBA00006525"/>
    </source>
</evidence>
<dbReference type="PANTHER" id="PTHR43022">
    <property type="entry name" value="PROTEIN SMF"/>
    <property type="match status" value="1"/>
</dbReference>
<sequence>MGYTKEEKAMIWLDGLALDYAKKAQLLHAFRDPYEIVARFSERESEIGGITGEKMLHAMRASLEGGGAAALLESYRAAGVSCVTCFSELYPEALRAADNPPFVLYCRGNTRLLRERKFAIVGSRRTPPQIAERAKRIAEGLSGPFAIVTGHADGGDTAAISGALESGRLICVLAFGFAHVAQAENAALLEKISERGLLVTEYVPAQPAQRYTFPARNRIIAGLAEGVLVVSGGERSGTRITARHAYDLGRDVFAFPYAIGDPAGAGCNKLIKDYAKLTENLVDITSVFGINLTEKEAAPLTGAEKRVYDCLGAEPVHTSRIAAQAGMKEAELSPVLIMLAMKKRAVSCGGNRWARI</sequence>
<dbReference type="Gene3D" id="3.40.50.450">
    <property type="match status" value="1"/>
</dbReference>
<comment type="similarity">
    <text evidence="1">Belongs to the DprA/Smf family.</text>
</comment>
<reference evidence="4" key="1">
    <citation type="journal article" date="2021" name="PeerJ">
        <title>Extensive microbial diversity within the chicken gut microbiome revealed by metagenomics and culture.</title>
        <authorList>
            <person name="Gilroy R."/>
            <person name="Ravi A."/>
            <person name="Getino M."/>
            <person name="Pursley I."/>
            <person name="Horton D.L."/>
            <person name="Alikhan N.F."/>
            <person name="Baker D."/>
            <person name="Gharbi K."/>
            <person name="Hall N."/>
            <person name="Watson M."/>
            <person name="Adriaenssens E.M."/>
            <person name="Foster-Nyarko E."/>
            <person name="Jarju S."/>
            <person name="Secka A."/>
            <person name="Antonio M."/>
            <person name="Oren A."/>
            <person name="Chaudhuri R.R."/>
            <person name="La Ragione R."/>
            <person name="Hildebrand F."/>
            <person name="Pallen M.J."/>
        </authorList>
    </citation>
    <scope>NUCLEOTIDE SEQUENCE</scope>
    <source>
        <strain evidence="4">CHK187-5294</strain>
    </source>
</reference>
<dbReference type="InterPro" id="IPR036388">
    <property type="entry name" value="WH-like_DNA-bd_sf"/>
</dbReference>
<gene>
    <name evidence="4" type="ORF">H9727_06210</name>
</gene>
<dbReference type="Proteomes" id="UP000824132">
    <property type="component" value="Unassembled WGS sequence"/>
</dbReference>
<feature type="domain" description="Smf/DprA SLOG" evidence="2">
    <location>
        <begin position="82"/>
        <end position="286"/>
    </location>
</feature>
<dbReference type="PANTHER" id="PTHR43022:SF1">
    <property type="entry name" value="PROTEIN SMF"/>
    <property type="match status" value="1"/>
</dbReference>
<dbReference type="InterPro" id="IPR057666">
    <property type="entry name" value="DrpA_SLOG"/>
</dbReference>
<evidence type="ECO:0000259" key="2">
    <source>
        <dbReference type="Pfam" id="PF02481"/>
    </source>
</evidence>
<feature type="domain" description="DprA winged helix" evidence="3">
    <location>
        <begin position="295"/>
        <end position="351"/>
    </location>
</feature>
<evidence type="ECO:0000313" key="4">
    <source>
        <dbReference type="EMBL" id="HIZ03864.1"/>
    </source>
</evidence>
<organism evidence="4 5">
    <name type="scientific">Candidatus Borkfalkia avistercoris</name>
    <dbReference type="NCBI Taxonomy" id="2838504"/>
    <lineage>
        <taxon>Bacteria</taxon>
        <taxon>Bacillati</taxon>
        <taxon>Bacillota</taxon>
        <taxon>Clostridia</taxon>
        <taxon>Christensenellales</taxon>
        <taxon>Christensenellaceae</taxon>
        <taxon>Candidatus Borkfalkia</taxon>
    </lineage>
</organism>
<comment type="caution">
    <text evidence="4">The sequence shown here is derived from an EMBL/GenBank/DDBJ whole genome shotgun (WGS) entry which is preliminary data.</text>
</comment>
<evidence type="ECO:0000259" key="3">
    <source>
        <dbReference type="Pfam" id="PF17782"/>
    </source>
</evidence>
<protein>
    <submittedName>
        <fullName evidence="4">DNA-protecting protein DprA</fullName>
    </submittedName>
</protein>
<dbReference type="GO" id="GO:0009294">
    <property type="term" value="P:DNA-mediated transformation"/>
    <property type="evidence" value="ECO:0007669"/>
    <property type="project" value="InterPro"/>
</dbReference>
<dbReference type="AlphaFoldDB" id="A0A9D2CZU2"/>
<reference evidence="4" key="2">
    <citation type="submission" date="2021-04" db="EMBL/GenBank/DDBJ databases">
        <authorList>
            <person name="Gilroy R."/>
        </authorList>
    </citation>
    <scope>NUCLEOTIDE SEQUENCE</scope>
    <source>
        <strain evidence="4">CHK187-5294</strain>
    </source>
</reference>
<dbReference type="Pfam" id="PF02481">
    <property type="entry name" value="DNA_processg_A"/>
    <property type="match status" value="1"/>
</dbReference>
<name>A0A9D2CZU2_9FIRM</name>
<dbReference type="Gene3D" id="1.10.10.10">
    <property type="entry name" value="Winged helix-like DNA-binding domain superfamily/Winged helix DNA-binding domain"/>
    <property type="match status" value="1"/>
</dbReference>
<proteinExistence type="inferred from homology"/>
<dbReference type="InterPro" id="IPR003488">
    <property type="entry name" value="DprA"/>
</dbReference>
<dbReference type="EMBL" id="DXCL01000035">
    <property type="protein sequence ID" value="HIZ03864.1"/>
    <property type="molecule type" value="Genomic_DNA"/>
</dbReference>